<dbReference type="InterPro" id="IPR052159">
    <property type="entry name" value="Competence_DNA_uptake"/>
</dbReference>
<evidence type="ECO:0000259" key="1">
    <source>
        <dbReference type="Pfam" id="PF00753"/>
    </source>
</evidence>
<dbReference type="InterPro" id="IPR001279">
    <property type="entry name" value="Metallo-B-lactamas"/>
</dbReference>
<proteinExistence type="predicted"/>
<evidence type="ECO:0000313" key="2">
    <source>
        <dbReference type="EMBL" id="MDO1449637.1"/>
    </source>
</evidence>
<accession>A0ABT8RFZ7</accession>
<name>A0ABT8RFZ7_9BACT</name>
<comment type="caution">
    <text evidence="2">The sequence shown here is derived from an EMBL/GenBank/DDBJ whole genome shotgun (WGS) entry which is preliminary data.</text>
</comment>
<dbReference type="Pfam" id="PF00753">
    <property type="entry name" value="Lactamase_B"/>
    <property type="match status" value="1"/>
</dbReference>
<sequence>MIATIALKEQNMFSKDYELTLSFFDVGGGDAILIRFLGNDSKWHNILIDGGYGRTYKDVFGLLLRSLPEKEIIDLWIITHIDIDHIGAVQGFIQDKKITDKRKTVKQFWFNHSPLTVKEGNGKVGVSQGVSLRAYLQSIDLLVKEAITTDLLTTDLWGLKITILSPTVDKLKIAQEKWQAKEHSGKLGRKQEQADHKKTIEELHRNEFTEDADPWNGSSIACLLEYKGHLALLLADSHPSVIIDSLKRLYISPESPLKVSVMQLAHHGSKANTCTDLLNLVKSANYVITGNGITNRHPDKETLVRVLRQKERHADQLEFIFPAKTDALANLFSVDEEAFAKHRFCCKYPEPGNNHISLKFLPIEESTL</sequence>
<dbReference type="Proteomes" id="UP001168528">
    <property type="component" value="Unassembled WGS sequence"/>
</dbReference>
<dbReference type="InterPro" id="IPR036866">
    <property type="entry name" value="RibonucZ/Hydroxyglut_hydro"/>
</dbReference>
<dbReference type="RefSeq" id="WP_302040441.1">
    <property type="nucleotide sequence ID" value="NZ_JAUKPO010000020.1"/>
</dbReference>
<dbReference type="PANTHER" id="PTHR30619">
    <property type="entry name" value="DNA INTERNALIZATION/COMPETENCE PROTEIN COMEC/REC2"/>
    <property type="match status" value="1"/>
</dbReference>
<reference evidence="2" key="1">
    <citation type="submission" date="2023-07" db="EMBL/GenBank/DDBJ databases">
        <title>The genome sequence of Rhodocytophaga aerolata KACC 12507.</title>
        <authorList>
            <person name="Zhang X."/>
        </authorList>
    </citation>
    <scope>NUCLEOTIDE SEQUENCE</scope>
    <source>
        <strain evidence="2">KACC 12507</strain>
    </source>
</reference>
<keyword evidence="3" id="KW-1185">Reference proteome</keyword>
<feature type="domain" description="Metallo-beta-lactamase" evidence="1">
    <location>
        <begin position="27"/>
        <end position="125"/>
    </location>
</feature>
<dbReference type="Gene3D" id="3.60.15.10">
    <property type="entry name" value="Ribonuclease Z/Hydroxyacylglutathione hydrolase-like"/>
    <property type="match status" value="1"/>
</dbReference>
<dbReference type="EMBL" id="JAUKPO010000020">
    <property type="protein sequence ID" value="MDO1449637.1"/>
    <property type="molecule type" value="Genomic_DNA"/>
</dbReference>
<dbReference type="SUPFAM" id="SSF56281">
    <property type="entry name" value="Metallo-hydrolase/oxidoreductase"/>
    <property type="match status" value="1"/>
</dbReference>
<evidence type="ECO:0000313" key="3">
    <source>
        <dbReference type="Proteomes" id="UP001168528"/>
    </source>
</evidence>
<organism evidence="2 3">
    <name type="scientific">Rhodocytophaga aerolata</name>
    <dbReference type="NCBI Taxonomy" id="455078"/>
    <lineage>
        <taxon>Bacteria</taxon>
        <taxon>Pseudomonadati</taxon>
        <taxon>Bacteroidota</taxon>
        <taxon>Cytophagia</taxon>
        <taxon>Cytophagales</taxon>
        <taxon>Rhodocytophagaceae</taxon>
        <taxon>Rhodocytophaga</taxon>
    </lineage>
</organism>
<dbReference type="PANTHER" id="PTHR30619:SF1">
    <property type="entry name" value="RECOMBINATION PROTEIN 2"/>
    <property type="match status" value="1"/>
</dbReference>
<gene>
    <name evidence="2" type="ORF">Q0590_25390</name>
</gene>
<protein>
    <submittedName>
        <fullName evidence="2">MBL fold metallo-hydrolase</fullName>
    </submittedName>
</protein>